<dbReference type="InterPro" id="IPR036291">
    <property type="entry name" value="NAD(P)-bd_dom_sf"/>
</dbReference>
<dbReference type="Proteomes" id="UP000254554">
    <property type="component" value="Unassembled WGS sequence"/>
</dbReference>
<name>A0A377G6I3_9GAMM</name>
<evidence type="ECO:0000313" key="4">
    <source>
        <dbReference type="Proteomes" id="UP000254554"/>
    </source>
</evidence>
<dbReference type="EC" id="1.-.-.-" evidence="3"/>
<evidence type="ECO:0000313" key="3">
    <source>
        <dbReference type="EMBL" id="STO20111.1"/>
    </source>
</evidence>
<proteinExistence type="predicted"/>
<dbReference type="PANTHER" id="PTHR43377">
    <property type="entry name" value="BILIVERDIN REDUCTASE A"/>
    <property type="match status" value="1"/>
</dbReference>
<keyword evidence="3" id="KW-0560">Oxidoreductase</keyword>
<protein>
    <submittedName>
        <fullName evidence="3">Uncharacterized oxidoreductase yhhX</fullName>
        <ecNumber evidence="3">1.-.-.-</ecNumber>
    </submittedName>
</protein>
<sequence length="325" mass="36856">MKKIVVIGLGSIGKRHINNLRKILPTAQIWGVSSSGSLPDGRVANADRLSVCLQEAIEFKPDFAVVASPATYHFPHAKMLLAANIPVLIEKPITADIHETEELIALVQQANLPVSVAYCLRYLPAARMVKTVLEQKKLGTIYNVYAHVGQYLPQWRNDKHYRSSVSASKKLGGGALLELSHELDYLHWFLGELNYQYGMLRNTQELDLEVEEIADIVLTANSGALCSVHMDFLQKNAQRHCHFVGEKGSLYWDVLKNNILLFQDNREEIIFNEPSWDKNNMYLLMLQDFIERIEKGDGKNDLRSAQRTIELIDEIKSKATWGTRQ</sequence>
<feature type="domain" description="GFO/IDH/MocA-like oxidoreductase" evidence="2">
    <location>
        <begin position="127"/>
        <end position="250"/>
    </location>
</feature>
<dbReference type="GO" id="GO:0000166">
    <property type="term" value="F:nucleotide binding"/>
    <property type="evidence" value="ECO:0007669"/>
    <property type="project" value="InterPro"/>
</dbReference>
<dbReference type="STRING" id="1094715.GCA_000236165_00157"/>
<dbReference type="SUPFAM" id="SSF55347">
    <property type="entry name" value="Glyceraldehyde-3-phosphate dehydrogenase-like, C-terminal domain"/>
    <property type="match status" value="1"/>
</dbReference>
<dbReference type="Pfam" id="PF01408">
    <property type="entry name" value="GFO_IDH_MocA"/>
    <property type="match status" value="1"/>
</dbReference>
<dbReference type="InterPro" id="IPR051450">
    <property type="entry name" value="Gfo/Idh/MocA_Oxidoreductases"/>
</dbReference>
<keyword evidence="4" id="KW-1185">Reference proteome</keyword>
<dbReference type="EMBL" id="UGGT01000001">
    <property type="protein sequence ID" value="STO20111.1"/>
    <property type="molecule type" value="Genomic_DNA"/>
</dbReference>
<dbReference type="AlphaFoldDB" id="A0A377G6I3"/>
<dbReference type="Gene3D" id="3.30.360.10">
    <property type="entry name" value="Dihydrodipicolinate Reductase, domain 2"/>
    <property type="match status" value="1"/>
</dbReference>
<dbReference type="PANTHER" id="PTHR43377:SF1">
    <property type="entry name" value="BILIVERDIN REDUCTASE A"/>
    <property type="match status" value="1"/>
</dbReference>
<dbReference type="Gene3D" id="3.40.50.720">
    <property type="entry name" value="NAD(P)-binding Rossmann-like Domain"/>
    <property type="match status" value="1"/>
</dbReference>
<dbReference type="SUPFAM" id="SSF51735">
    <property type="entry name" value="NAD(P)-binding Rossmann-fold domains"/>
    <property type="match status" value="1"/>
</dbReference>
<accession>A0A377G6I3</accession>
<dbReference type="InterPro" id="IPR000683">
    <property type="entry name" value="Gfo/Idh/MocA-like_OxRdtase_N"/>
</dbReference>
<organism evidence="3 4">
    <name type="scientific">Fluoribacter dumoffii</name>
    <dbReference type="NCBI Taxonomy" id="463"/>
    <lineage>
        <taxon>Bacteria</taxon>
        <taxon>Pseudomonadati</taxon>
        <taxon>Pseudomonadota</taxon>
        <taxon>Gammaproteobacteria</taxon>
        <taxon>Legionellales</taxon>
        <taxon>Legionellaceae</taxon>
        <taxon>Fluoribacter</taxon>
    </lineage>
</organism>
<reference evidence="3 4" key="1">
    <citation type="submission" date="2018-06" db="EMBL/GenBank/DDBJ databases">
        <authorList>
            <consortium name="Pathogen Informatics"/>
            <person name="Doyle S."/>
        </authorList>
    </citation>
    <scope>NUCLEOTIDE SEQUENCE [LARGE SCALE GENOMIC DNA]</scope>
    <source>
        <strain evidence="3 4">NCTC11370</strain>
    </source>
</reference>
<dbReference type="RefSeq" id="WP_010652323.1">
    <property type="nucleotide sequence ID" value="NZ_JAPHOS010000001.1"/>
</dbReference>
<gene>
    <name evidence="3" type="primary">yhhX</name>
    <name evidence="3" type="ORF">NCTC11370_00156</name>
</gene>
<dbReference type="GeneID" id="93291209"/>
<evidence type="ECO:0000259" key="1">
    <source>
        <dbReference type="Pfam" id="PF01408"/>
    </source>
</evidence>
<dbReference type="InterPro" id="IPR055170">
    <property type="entry name" value="GFO_IDH_MocA-like_dom"/>
</dbReference>
<dbReference type="GO" id="GO:0016491">
    <property type="term" value="F:oxidoreductase activity"/>
    <property type="evidence" value="ECO:0007669"/>
    <property type="project" value="UniProtKB-KW"/>
</dbReference>
<dbReference type="Pfam" id="PF22725">
    <property type="entry name" value="GFO_IDH_MocA_C3"/>
    <property type="match status" value="1"/>
</dbReference>
<dbReference type="OrthoDB" id="9781031at2"/>
<feature type="domain" description="Gfo/Idh/MocA-like oxidoreductase N-terminal" evidence="1">
    <location>
        <begin position="3"/>
        <end position="118"/>
    </location>
</feature>
<evidence type="ECO:0000259" key="2">
    <source>
        <dbReference type="Pfam" id="PF22725"/>
    </source>
</evidence>